<evidence type="ECO:0000313" key="1">
    <source>
        <dbReference type="EMBL" id="MFD0781504.1"/>
    </source>
</evidence>
<protein>
    <recommendedName>
        <fullName evidence="3">DUF4878 domain-containing protein</fullName>
    </recommendedName>
</protein>
<name>A0ABW2ZST4_9MICO</name>
<accession>A0ABW2ZST4</accession>
<dbReference type="EMBL" id="JBHTIM010000001">
    <property type="protein sequence ID" value="MFD0781504.1"/>
    <property type="molecule type" value="Genomic_DNA"/>
</dbReference>
<sequence>MADTLRESLVSPYRVIRRLPRGSDAPWPANLVTVASGVSRLLVDAEALPADWPGWVADPEGHVLGALDVARTEAGHHVVLPVLIGRVDDYLARRSRTRQPLTDGERVTLGVSVARGLSELSSPASTVAGAWWLAEGGRPVFVADPQGDAVREASATVFATIDEGAGGPCAEAAEIAAAPTCSPREWARVEQRLFESAAPCPLADPAATSTGTIRFDTLVADAARHSEPADSRHSASGDEDPERAGLMTVWARHLDADIADVASRAVTGAWRRLRRPREASRRSRVAVWSVATGAALAVLALGLLWPDDRAAETSASASPAPTASTAVVIDSPGEDAGVTDPAAPVGVTDVAPERIVAAAGDLLDVVTACGDDSACTASVMIDAARPFPPGAAHLGAAERTVSFVDEFGAVAVVRVAPVGSTDAVAQLVVLQRQNDEWRVRDVYAAHPPSS</sequence>
<evidence type="ECO:0000313" key="2">
    <source>
        <dbReference type="Proteomes" id="UP001597042"/>
    </source>
</evidence>
<proteinExistence type="predicted"/>
<organism evidence="1 2">
    <name type="scientific">Microbacterium koreense</name>
    <dbReference type="NCBI Taxonomy" id="323761"/>
    <lineage>
        <taxon>Bacteria</taxon>
        <taxon>Bacillati</taxon>
        <taxon>Actinomycetota</taxon>
        <taxon>Actinomycetes</taxon>
        <taxon>Micrococcales</taxon>
        <taxon>Microbacteriaceae</taxon>
        <taxon>Microbacterium</taxon>
    </lineage>
</organism>
<comment type="caution">
    <text evidence="1">The sequence shown here is derived from an EMBL/GenBank/DDBJ whole genome shotgun (WGS) entry which is preliminary data.</text>
</comment>
<keyword evidence="2" id="KW-1185">Reference proteome</keyword>
<reference evidence="2" key="1">
    <citation type="journal article" date="2019" name="Int. J. Syst. Evol. Microbiol.">
        <title>The Global Catalogue of Microorganisms (GCM) 10K type strain sequencing project: providing services to taxonomists for standard genome sequencing and annotation.</title>
        <authorList>
            <consortium name="The Broad Institute Genomics Platform"/>
            <consortium name="The Broad Institute Genome Sequencing Center for Infectious Disease"/>
            <person name="Wu L."/>
            <person name="Ma J."/>
        </authorList>
    </citation>
    <scope>NUCLEOTIDE SEQUENCE [LARGE SCALE GENOMIC DNA]</scope>
    <source>
        <strain evidence="2">CCUG 50754</strain>
    </source>
</reference>
<gene>
    <name evidence="1" type="ORF">ACFQZV_09385</name>
</gene>
<dbReference type="RefSeq" id="WP_378751917.1">
    <property type="nucleotide sequence ID" value="NZ_JBHSSV010000007.1"/>
</dbReference>
<dbReference type="Proteomes" id="UP001597042">
    <property type="component" value="Unassembled WGS sequence"/>
</dbReference>
<evidence type="ECO:0008006" key="3">
    <source>
        <dbReference type="Google" id="ProtNLM"/>
    </source>
</evidence>